<dbReference type="AlphaFoldDB" id="A0A5B7GII3"/>
<dbReference type="Proteomes" id="UP000324222">
    <property type="component" value="Unassembled WGS sequence"/>
</dbReference>
<feature type="region of interest" description="Disordered" evidence="1">
    <location>
        <begin position="1"/>
        <end position="25"/>
    </location>
</feature>
<proteinExistence type="predicted"/>
<dbReference type="EMBL" id="VSRR010014630">
    <property type="protein sequence ID" value="MPC57253.1"/>
    <property type="molecule type" value="Genomic_DNA"/>
</dbReference>
<keyword evidence="3" id="KW-1185">Reference proteome</keyword>
<evidence type="ECO:0000256" key="1">
    <source>
        <dbReference type="SAM" id="MobiDB-lite"/>
    </source>
</evidence>
<evidence type="ECO:0000313" key="3">
    <source>
        <dbReference type="Proteomes" id="UP000324222"/>
    </source>
</evidence>
<accession>A0A5B7GII3</accession>
<organism evidence="2 3">
    <name type="scientific">Portunus trituberculatus</name>
    <name type="common">Swimming crab</name>
    <name type="synonym">Neptunus trituberculatus</name>
    <dbReference type="NCBI Taxonomy" id="210409"/>
    <lineage>
        <taxon>Eukaryota</taxon>
        <taxon>Metazoa</taxon>
        <taxon>Ecdysozoa</taxon>
        <taxon>Arthropoda</taxon>
        <taxon>Crustacea</taxon>
        <taxon>Multicrustacea</taxon>
        <taxon>Malacostraca</taxon>
        <taxon>Eumalacostraca</taxon>
        <taxon>Eucarida</taxon>
        <taxon>Decapoda</taxon>
        <taxon>Pleocyemata</taxon>
        <taxon>Brachyura</taxon>
        <taxon>Eubrachyura</taxon>
        <taxon>Portunoidea</taxon>
        <taxon>Portunidae</taxon>
        <taxon>Portuninae</taxon>
        <taxon>Portunus</taxon>
    </lineage>
</organism>
<comment type="caution">
    <text evidence="2">The sequence shown here is derived from an EMBL/GenBank/DDBJ whole genome shotgun (WGS) entry which is preliminary data.</text>
</comment>
<name>A0A5B7GII3_PORTR</name>
<sequence>MSRLSATPSPTPAPPAQSCLRRSPR</sequence>
<evidence type="ECO:0000313" key="2">
    <source>
        <dbReference type="EMBL" id="MPC57253.1"/>
    </source>
</evidence>
<protein>
    <submittedName>
        <fullName evidence="2">Uncharacterized protein</fullName>
    </submittedName>
</protein>
<reference evidence="2 3" key="1">
    <citation type="submission" date="2019-05" db="EMBL/GenBank/DDBJ databases">
        <title>Another draft genome of Portunus trituberculatus and its Hox gene families provides insights of decapod evolution.</title>
        <authorList>
            <person name="Jeong J.-H."/>
            <person name="Song I."/>
            <person name="Kim S."/>
            <person name="Choi T."/>
            <person name="Kim D."/>
            <person name="Ryu S."/>
            <person name="Kim W."/>
        </authorList>
    </citation>
    <scope>NUCLEOTIDE SEQUENCE [LARGE SCALE GENOMIC DNA]</scope>
    <source>
        <tissue evidence="2">Muscle</tissue>
    </source>
</reference>
<gene>
    <name evidence="2" type="ORF">E2C01_051231</name>
</gene>